<name>A0A9P7GCU4_9AGAR</name>
<accession>A0A9P7GCU4</accession>
<organism evidence="3 4">
    <name type="scientific">Asterophora parasitica</name>
    <dbReference type="NCBI Taxonomy" id="117018"/>
    <lineage>
        <taxon>Eukaryota</taxon>
        <taxon>Fungi</taxon>
        <taxon>Dikarya</taxon>
        <taxon>Basidiomycota</taxon>
        <taxon>Agaricomycotina</taxon>
        <taxon>Agaricomycetes</taxon>
        <taxon>Agaricomycetidae</taxon>
        <taxon>Agaricales</taxon>
        <taxon>Tricholomatineae</taxon>
        <taxon>Lyophyllaceae</taxon>
        <taxon>Asterophora</taxon>
    </lineage>
</organism>
<keyword evidence="4" id="KW-1185">Reference proteome</keyword>
<dbReference type="InterPro" id="IPR008011">
    <property type="entry name" value="Complex1_LYR_dom"/>
</dbReference>
<protein>
    <recommendedName>
        <fullName evidence="2">Complex 1 LYR protein domain-containing protein</fullName>
    </recommendedName>
</protein>
<comment type="caution">
    <text evidence="3">The sequence shown here is derived from an EMBL/GenBank/DDBJ whole genome shotgun (WGS) entry which is preliminary data.</text>
</comment>
<evidence type="ECO:0000256" key="1">
    <source>
        <dbReference type="SAM" id="MobiDB-lite"/>
    </source>
</evidence>
<reference evidence="3" key="2">
    <citation type="submission" date="2021-10" db="EMBL/GenBank/DDBJ databases">
        <title>Phylogenomics reveals ancestral predisposition of the termite-cultivated fungus Termitomyces towards a domesticated lifestyle.</title>
        <authorList>
            <person name="Auxier B."/>
            <person name="Grum-Grzhimaylo A."/>
            <person name="Cardenas M.E."/>
            <person name="Lodge J.D."/>
            <person name="Laessoe T."/>
            <person name="Pedersen O."/>
            <person name="Smith M.E."/>
            <person name="Kuyper T.W."/>
            <person name="Franco-Molano E.A."/>
            <person name="Baroni T.J."/>
            <person name="Aanen D.K."/>
        </authorList>
    </citation>
    <scope>NUCLEOTIDE SEQUENCE</scope>
    <source>
        <strain evidence="3">AP01</strain>
        <tissue evidence="3">Mycelium</tissue>
    </source>
</reference>
<dbReference type="Pfam" id="PF05347">
    <property type="entry name" value="Complex1_LYR"/>
    <property type="match status" value="1"/>
</dbReference>
<feature type="domain" description="Complex 1 LYR protein" evidence="2">
    <location>
        <begin position="46"/>
        <end position="94"/>
    </location>
</feature>
<dbReference type="AlphaFoldDB" id="A0A9P7GCU4"/>
<evidence type="ECO:0000259" key="2">
    <source>
        <dbReference type="Pfam" id="PF05347"/>
    </source>
</evidence>
<dbReference type="EMBL" id="JABCKV010000014">
    <property type="protein sequence ID" value="KAG5647000.1"/>
    <property type="molecule type" value="Genomic_DNA"/>
</dbReference>
<feature type="region of interest" description="Disordered" evidence="1">
    <location>
        <begin position="347"/>
        <end position="373"/>
    </location>
</feature>
<gene>
    <name evidence="3" type="ORF">DXG03_001724</name>
</gene>
<dbReference type="Proteomes" id="UP000775547">
    <property type="component" value="Unassembled WGS sequence"/>
</dbReference>
<evidence type="ECO:0000313" key="4">
    <source>
        <dbReference type="Proteomes" id="UP000775547"/>
    </source>
</evidence>
<evidence type="ECO:0000313" key="3">
    <source>
        <dbReference type="EMBL" id="KAG5647000.1"/>
    </source>
</evidence>
<proteinExistence type="predicted"/>
<reference evidence="3" key="1">
    <citation type="submission" date="2020-07" db="EMBL/GenBank/DDBJ databases">
        <authorList>
            <person name="Nieuwenhuis M."/>
            <person name="Van De Peppel L.J.J."/>
        </authorList>
    </citation>
    <scope>NUCLEOTIDE SEQUENCE</scope>
    <source>
        <strain evidence="3">AP01</strain>
        <tissue evidence="3">Mycelium</tissue>
    </source>
</reference>
<dbReference type="OrthoDB" id="2571149at2759"/>
<sequence length="400" mass="46739">MQKVAAHLPSQSSLAFRTNLANLISPLRRVRPRVPFFKLAAHRIPTLSLYRGLLREASSEEIKHRVRMVFRETRPLTGTDATKRNLEQGYKFLDAFKRANGGDLKQRAILERYTRALGIKADKAYWRHLMHNEIAWRRKLARRPIMTGGYLRPTYANGPLPRLRPQPAHISMMIFKRRRARQRRHDTLQGLQGMMQDLRLEAEFESGLGKAVKGKGQAFEPAFAGHMEEWLAPLKQFKENIHQTYVAARERAIQPYSAEMLDAIKTARREKIVNKTRERARERGGEILRCTIRRLRKAPPPHVLSRMTPEQRRMDKIARNVSEVGYVAQVKRRLGHKLREPEKWKLERGRPENKEGLDRASREIREESNRRMREEVKRMREIVEMDFPVQTSRTTAKAAG</sequence>